<gene>
    <name evidence="5" type="ORF">QH948_11430</name>
</gene>
<dbReference type="SUPFAM" id="SSF52540">
    <property type="entry name" value="P-loop containing nucleoside triphosphate hydrolases"/>
    <property type="match status" value="1"/>
</dbReference>
<dbReference type="PANTHER" id="PTHR23077:SF171">
    <property type="entry name" value="NUCLEAR VALOSIN-CONTAINING PROTEIN-LIKE"/>
    <property type="match status" value="1"/>
</dbReference>
<dbReference type="Gene3D" id="3.40.50.300">
    <property type="entry name" value="P-loop containing nucleotide triphosphate hydrolases"/>
    <property type="match status" value="1"/>
</dbReference>
<dbReference type="InterPro" id="IPR003960">
    <property type="entry name" value="ATPase_AAA_CS"/>
</dbReference>
<feature type="domain" description="AAA+ ATPase" evidence="4">
    <location>
        <begin position="187"/>
        <end position="326"/>
    </location>
</feature>
<evidence type="ECO:0000256" key="2">
    <source>
        <dbReference type="ARBA" id="ARBA00022840"/>
    </source>
</evidence>
<evidence type="ECO:0000313" key="6">
    <source>
        <dbReference type="Proteomes" id="UP001244136"/>
    </source>
</evidence>
<dbReference type="Gene3D" id="1.10.8.60">
    <property type="match status" value="1"/>
</dbReference>
<dbReference type="InterPro" id="IPR003593">
    <property type="entry name" value="AAA+_ATPase"/>
</dbReference>
<sequence>MSDAGIVGQLFKVLRVDHDDDTIHFQTQNGQTGRASNLSNIDNVEPGDIIIVGQNSWERAPEDLWRESSQIATVRLVLDDGFVLVDGGIGSFQRVANPNGIGVKVGNVVEYNDAQGLLSVISERPIKSSLLGDDNENVESEYLRDEAGAGPTFNDFGGYPHVVARAKELIETQLERQQQLENIGARPIKGILFTGQPGTGKTHLARIIARESNAQFYAISGPEIISKWLGDTEGTLRKIFEAATNSDSGRAIVFFDEIDSIAEKRSADSHEASKRLVAQLLTLMDGFDNKGKSVIVIAATNRVDSLDPALTRPGRFDWEIEFGLPTRSDRYEILKVAGAHLKTAADLPLEDVAALTEGWSAAELTFIWTEAALLAVGDGREEVAPEDFVQAFERIALRPRRSVVAEVAA</sequence>
<keyword evidence="2 3" id="KW-0067">ATP-binding</keyword>
<keyword evidence="1 3" id="KW-0547">Nucleotide-binding</keyword>
<accession>A0ABY8PWB5</accession>
<dbReference type="Proteomes" id="UP001244136">
    <property type="component" value="Chromosome"/>
</dbReference>
<evidence type="ECO:0000259" key="4">
    <source>
        <dbReference type="SMART" id="SM00382"/>
    </source>
</evidence>
<dbReference type="InterPro" id="IPR050168">
    <property type="entry name" value="AAA_ATPase_domain"/>
</dbReference>
<comment type="similarity">
    <text evidence="3">Belongs to the AAA ATPase family.</text>
</comment>
<dbReference type="CDD" id="cd19503">
    <property type="entry name" value="RecA-like_CDC48_NLV2_r1-like"/>
    <property type="match status" value="1"/>
</dbReference>
<evidence type="ECO:0000256" key="1">
    <source>
        <dbReference type="ARBA" id="ARBA00022741"/>
    </source>
</evidence>
<evidence type="ECO:0000313" key="5">
    <source>
        <dbReference type="EMBL" id="WGT46739.1"/>
    </source>
</evidence>
<name>A0ABY8PWB5_9ACTN</name>
<dbReference type="RefSeq" id="WP_281144500.1">
    <property type="nucleotide sequence ID" value="NZ_CP123967.1"/>
</dbReference>
<evidence type="ECO:0000256" key="3">
    <source>
        <dbReference type="RuleBase" id="RU003651"/>
    </source>
</evidence>
<dbReference type="InterPro" id="IPR003959">
    <property type="entry name" value="ATPase_AAA_core"/>
</dbReference>
<dbReference type="InterPro" id="IPR041569">
    <property type="entry name" value="AAA_lid_3"/>
</dbReference>
<keyword evidence="6" id="KW-1185">Reference proteome</keyword>
<organism evidence="5 6">
    <name type="scientific">Tessaracoccus lacteus</name>
    <dbReference type="NCBI Taxonomy" id="3041766"/>
    <lineage>
        <taxon>Bacteria</taxon>
        <taxon>Bacillati</taxon>
        <taxon>Actinomycetota</taxon>
        <taxon>Actinomycetes</taxon>
        <taxon>Propionibacteriales</taxon>
        <taxon>Propionibacteriaceae</taxon>
        <taxon>Tessaracoccus</taxon>
    </lineage>
</organism>
<dbReference type="InterPro" id="IPR027417">
    <property type="entry name" value="P-loop_NTPase"/>
</dbReference>
<dbReference type="EMBL" id="CP123967">
    <property type="protein sequence ID" value="WGT46739.1"/>
    <property type="molecule type" value="Genomic_DNA"/>
</dbReference>
<dbReference type="PROSITE" id="PS00674">
    <property type="entry name" value="AAA"/>
    <property type="match status" value="1"/>
</dbReference>
<dbReference type="Pfam" id="PF00004">
    <property type="entry name" value="AAA"/>
    <property type="match status" value="1"/>
</dbReference>
<dbReference type="SMART" id="SM00382">
    <property type="entry name" value="AAA"/>
    <property type="match status" value="1"/>
</dbReference>
<proteinExistence type="inferred from homology"/>
<dbReference type="Pfam" id="PF17862">
    <property type="entry name" value="AAA_lid_3"/>
    <property type="match status" value="1"/>
</dbReference>
<reference evidence="5 6" key="1">
    <citation type="journal article" date="2008" name="Int. J. Syst. Evol. Microbiol.">
        <title>Tessaracoccus flavescens sp. nov., isolated from marine sediment.</title>
        <authorList>
            <person name="Lee D.W."/>
            <person name="Lee S.D."/>
        </authorList>
    </citation>
    <scope>NUCLEOTIDE SEQUENCE [LARGE SCALE GENOMIC DNA]</scope>
    <source>
        <strain evidence="5 6">T21</strain>
    </source>
</reference>
<dbReference type="PANTHER" id="PTHR23077">
    <property type="entry name" value="AAA-FAMILY ATPASE"/>
    <property type="match status" value="1"/>
</dbReference>
<protein>
    <submittedName>
        <fullName evidence="5">AAA family ATPase</fullName>
    </submittedName>
</protein>